<dbReference type="EMBL" id="JBJJXI010000136">
    <property type="protein sequence ID" value="KAL3387865.1"/>
    <property type="molecule type" value="Genomic_DNA"/>
</dbReference>
<keyword evidence="2" id="KW-1185">Reference proteome</keyword>
<dbReference type="Proteomes" id="UP001627154">
    <property type="component" value="Unassembled WGS sequence"/>
</dbReference>
<dbReference type="AlphaFoldDB" id="A0ABD2W483"/>
<protein>
    <submittedName>
        <fullName evidence="1">Uncharacterized protein</fullName>
    </submittedName>
</protein>
<proteinExistence type="predicted"/>
<organism evidence="1 2">
    <name type="scientific">Trichogramma kaykai</name>
    <dbReference type="NCBI Taxonomy" id="54128"/>
    <lineage>
        <taxon>Eukaryota</taxon>
        <taxon>Metazoa</taxon>
        <taxon>Ecdysozoa</taxon>
        <taxon>Arthropoda</taxon>
        <taxon>Hexapoda</taxon>
        <taxon>Insecta</taxon>
        <taxon>Pterygota</taxon>
        <taxon>Neoptera</taxon>
        <taxon>Endopterygota</taxon>
        <taxon>Hymenoptera</taxon>
        <taxon>Apocrita</taxon>
        <taxon>Proctotrupomorpha</taxon>
        <taxon>Chalcidoidea</taxon>
        <taxon>Trichogrammatidae</taxon>
        <taxon>Trichogramma</taxon>
    </lineage>
</organism>
<evidence type="ECO:0000313" key="2">
    <source>
        <dbReference type="Proteomes" id="UP001627154"/>
    </source>
</evidence>
<gene>
    <name evidence="1" type="ORF">TKK_016953</name>
</gene>
<sequence length="97" mass="11350">MFAKSFFLALPSLLDSRAEHIRLLRWRTIQVLGINAVQGRYQRRLLDSMLSRVPQISSRATNKKYRTMTCAREQSSHLKMVNREISSRAREIAFIAR</sequence>
<comment type="caution">
    <text evidence="1">The sequence shown here is derived from an EMBL/GenBank/DDBJ whole genome shotgun (WGS) entry which is preliminary data.</text>
</comment>
<evidence type="ECO:0000313" key="1">
    <source>
        <dbReference type="EMBL" id="KAL3387865.1"/>
    </source>
</evidence>
<accession>A0ABD2W483</accession>
<name>A0ABD2W483_9HYME</name>
<reference evidence="1 2" key="1">
    <citation type="journal article" date="2024" name="bioRxiv">
        <title>A reference genome for Trichogramma kaykai: A tiny desert-dwelling parasitoid wasp with competing sex-ratio distorters.</title>
        <authorList>
            <person name="Culotta J."/>
            <person name="Lindsey A.R."/>
        </authorList>
    </citation>
    <scope>NUCLEOTIDE SEQUENCE [LARGE SCALE GENOMIC DNA]</scope>
    <source>
        <strain evidence="1 2">KSX58</strain>
    </source>
</reference>